<dbReference type="Gene3D" id="3.30.565.10">
    <property type="entry name" value="Histidine kinase-like ATPase, C-terminal domain"/>
    <property type="match status" value="1"/>
</dbReference>
<evidence type="ECO:0000256" key="2">
    <source>
        <dbReference type="ARBA" id="ARBA00022643"/>
    </source>
</evidence>
<keyword evidence="2" id="KW-0288">FMN</keyword>
<dbReference type="SMART" id="SM00387">
    <property type="entry name" value="HATPase_c"/>
    <property type="match status" value="1"/>
</dbReference>
<dbReference type="EMBL" id="JBHSZI010000001">
    <property type="protein sequence ID" value="MFC7057647.1"/>
    <property type="molecule type" value="Genomic_DNA"/>
</dbReference>
<dbReference type="InterPro" id="IPR004358">
    <property type="entry name" value="Sig_transdc_His_kin-like_C"/>
</dbReference>
<dbReference type="CDD" id="cd00130">
    <property type="entry name" value="PAS"/>
    <property type="match status" value="3"/>
</dbReference>
<evidence type="ECO:0000313" key="7">
    <source>
        <dbReference type="EMBL" id="MFC7057647.1"/>
    </source>
</evidence>
<dbReference type="NCBIfam" id="TIGR00229">
    <property type="entry name" value="sensory_box"/>
    <property type="match status" value="3"/>
</dbReference>
<keyword evidence="8" id="KW-1185">Reference proteome</keyword>
<evidence type="ECO:0000256" key="3">
    <source>
        <dbReference type="ARBA" id="ARBA00022991"/>
    </source>
</evidence>
<dbReference type="InterPro" id="IPR005467">
    <property type="entry name" value="His_kinase_dom"/>
</dbReference>
<dbReference type="Gene3D" id="3.30.450.20">
    <property type="entry name" value="PAS domain"/>
    <property type="match status" value="3"/>
</dbReference>
<protein>
    <submittedName>
        <fullName evidence="7">PAS domain S-box protein</fullName>
    </submittedName>
</protein>
<dbReference type="AlphaFoldDB" id="A0ABD5W0W5"/>
<feature type="domain" description="PAC" evidence="6">
    <location>
        <begin position="458"/>
        <end position="512"/>
    </location>
</feature>
<dbReference type="Pfam" id="PF13426">
    <property type="entry name" value="PAS_9"/>
    <property type="match status" value="2"/>
</dbReference>
<dbReference type="InterPro" id="IPR001610">
    <property type="entry name" value="PAC"/>
</dbReference>
<dbReference type="PRINTS" id="PR00344">
    <property type="entry name" value="BCTRLSENSOR"/>
</dbReference>
<reference evidence="7 8" key="1">
    <citation type="journal article" date="2019" name="Int. J. Syst. Evol. Microbiol.">
        <title>The Global Catalogue of Microorganisms (GCM) 10K type strain sequencing project: providing services to taxonomists for standard genome sequencing and annotation.</title>
        <authorList>
            <consortium name="The Broad Institute Genomics Platform"/>
            <consortium name="The Broad Institute Genome Sequencing Center for Infectious Disease"/>
            <person name="Wu L."/>
            <person name="Ma J."/>
        </authorList>
    </citation>
    <scope>NUCLEOTIDE SEQUENCE [LARGE SCALE GENOMIC DNA]</scope>
    <source>
        <strain evidence="7 8">JCM 30072</strain>
    </source>
</reference>
<dbReference type="PROSITE" id="PS50112">
    <property type="entry name" value="PAS"/>
    <property type="match status" value="3"/>
</dbReference>
<dbReference type="InterPro" id="IPR000700">
    <property type="entry name" value="PAS-assoc_C"/>
</dbReference>
<evidence type="ECO:0000259" key="4">
    <source>
        <dbReference type="PROSITE" id="PS50109"/>
    </source>
</evidence>
<dbReference type="InterPro" id="IPR036890">
    <property type="entry name" value="HATPase_C_sf"/>
</dbReference>
<keyword evidence="3" id="KW-0157">Chromophore</keyword>
<sequence length="741" mass="82959">MSGQSTLERAEQHTIQLLVHGESDRVALGDLLDERYDILDDEAVQPVDCYLVSDRTFPVYCDELQELKEEGHPTFTPVLLVQQEESNGTVPLPSEQNDDGPPLIDEVVSAPVDRVTLVRRVENLLARREQSLELSQRYEDAKTRFQKLFNSTNDAIFVVGPTGQEITECNPAAADLLGYTRDELLSVAPTQTIHADERARFQSFLGAVQETGTGSADDLRCQTKDGETRRLDVSAATLEESDGSPIIVSARDVTERKAYERELELKSRAMDEAPIGITITDHEQEDNPMVYVNDGFAEVTGYPAEEALGRNCRFLQGEATREEPVTRMREAVNAAEPVSVELRNYRKDGSQFWNRVSIAPVRDDTGTVTNYIGFQQDVTERKEREQTLQLFRKAVENAGQSVFITDREGTIEYVNPVFEQRTGYTREEAVGQTPRILKSGKHDDEFYEQLWETLLAGKQWDGHLINQRKNGELYHVDETVSPITNGGDEITHFVAIKADVTNRRLREQQLEVLNRLLRHNLRNGTNVIQGRATVLQDLLDDEELQTNVTEIEHRADALATLGDKANTVRSLFESDPQTETPYDVTELLTEVVAKFSEANPTASVTLGEVEAVSVRADSRLEMAMTELLDNAIVHNESAVPEVTVSVRPASEKGAKDWAEIEITDNGPGIPDHEQETIERGEETSLQHGTGLGLWIVYWTVSLFGGEISIQDNEPRGTRVTLMVPRASEKGGDERSDTRHQD</sequence>
<dbReference type="InterPro" id="IPR000014">
    <property type="entry name" value="PAS"/>
</dbReference>
<dbReference type="GeneID" id="76629540"/>
<gene>
    <name evidence="7" type="ORF">ACFQQG_05000</name>
</gene>
<evidence type="ECO:0000256" key="1">
    <source>
        <dbReference type="ARBA" id="ARBA00022630"/>
    </source>
</evidence>
<dbReference type="Pfam" id="PF00989">
    <property type="entry name" value="PAS"/>
    <property type="match status" value="1"/>
</dbReference>
<evidence type="ECO:0000259" key="5">
    <source>
        <dbReference type="PROSITE" id="PS50112"/>
    </source>
</evidence>
<dbReference type="SMART" id="SM00086">
    <property type="entry name" value="PAC"/>
    <property type="match status" value="3"/>
</dbReference>
<feature type="domain" description="PAC" evidence="6">
    <location>
        <begin position="338"/>
        <end position="390"/>
    </location>
</feature>
<dbReference type="InterPro" id="IPR003594">
    <property type="entry name" value="HATPase_dom"/>
</dbReference>
<dbReference type="PANTHER" id="PTHR47429">
    <property type="entry name" value="PROTEIN TWIN LOV 1"/>
    <property type="match status" value="1"/>
</dbReference>
<dbReference type="Pfam" id="PF02518">
    <property type="entry name" value="HATPase_c"/>
    <property type="match status" value="1"/>
</dbReference>
<feature type="domain" description="PAS" evidence="5">
    <location>
        <begin position="141"/>
        <end position="212"/>
    </location>
</feature>
<dbReference type="SMART" id="SM00091">
    <property type="entry name" value="PAS"/>
    <property type="match status" value="3"/>
</dbReference>
<dbReference type="SUPFAM" id="SSF55785">
    <property type="entry name" value="PYP-like sensor domain (PAS domain)"/>
    <property type="match status" value="3"/>
</dbReference>
<dbReference type="CDD" id="cd00075">
    <property type="entry name" value="HATPase"/>
    <property type="match status" value="1"/>
</dbReference>
<dbReference type="Proteomes" id="UP001596445">
    <property type="component" value="Unassembled WGS sequence"/>
</dbReference>
<dbReference type="PROSITE" id="PS50113">
    <property type="entry name" value="PAC"/>
    <property type="match status" value="3"/>
</dbReference>
<feature type="domain" description="Histidine kinase" evidence="4">
    <location>
        <begin position="516"/>
        <end position="727"/>
    </location>
</feature>
<dbReference type="PANTHER" id="PTHR47429:SF2">
    <property type="entry name" value="PROTEIN TWIN LOV 1"/>
    <property type="match status" value="1"/>
</dbReference>
<evidence type="ECO:0000259" key="6">
    <source>
        <dbReference type="PROSITE" id="PS50113"/>
    </source>
</evidence>
<feature type="domain" description="PAC" evidence="6">
    <location>
        <begin position="215"/>
        <end position="265"/>
    </location>
</feature>
<dbReference type="SUPFAM" id="SSF55874">
    <property type="entry name" value="ATPase domain of HSP90 chaperone/DNA topoisomerase II/histidine kinase"/>
    <property type="match status" value="1"/>
</dbReference>
<feature type="domain" description="PAS" evidence="5">
    <location>
        <begin position="387"/>
        <end position="433"/>
    </location>
</feature>
<dbReference type="RefSeq" id="WP_267163420.1">
    <property type="nucleotide sequence ID" value="NZ_CP112972.1"/>
</dbReference>
<dbReference type="PROSITE" id="PS50109">
    <property type="entry name" value="HIS_KIN"/>
    <property type="match status" value="1"/>
</dbReference>
<comment type="caution">
    <text evidence="7">The sequence shown here is derived from an EMBL/GenBank/DDBJ whole genome shotgun (WGS) entry which is preliminary data.</text>
</comment>
<dbReference type="InterPro" id="IPR013767">
    <property type="entry name" value="PAS_fold"/>
</dbReference>
<proteinExistence type="predicted"/>
<keyword evidence="1" id="KW-0285">Flavoprotein</keyword>
<dbReference type="InterPro" id="IPR035965">
    <property type="entry name" value="PAS-like_dom_sf"/>
</dbReference>
<name>A0ABD5W0W5_9EURY</name>
<evidence type="ECO:0000313" key="8">
    <source>
        <dbReference type="Proteomes" id="UP001596445"/>
    </source>
</evidence>
<organism evidence="7 8">
    <name type="scientific">Halovenus salina</name>
    <dbReference type="NCBI Taxonomy" id="1510225"/>
    <lineage>
        <taxon>Archaea</taxon>
        <taxon>Methanobacteriati</taxon>
        <taxon>Methanobacteriota</taxon>
        <taxon>Stenosarchaea group</taxon>
        <taxon>Halobacteria</taxon>
        <taxon>Halobacteriales</taxon>
        <taxon>Haloarculaceae</taxon>
        <taxon>Halovenus</taxon>
    </lineage>
</organism>
<accession>A0ABD5W0W5</accession>
<feature type="domain" description="PAS" evidence="5">
    <location>
        <begin position="262"/>
        <end position="311"/>
    </location>
</feature>